<comment type="subcellular location">
    <subcellularLocation>
        <location evidence="1">Nucleus</location>
    </subcellularLocation>
</comment>
<gene>
    <name evidence="8" type="ORF">AMTR_s00003p00133970</name>
</gene>
<dbReference type="Pfam" id="PF00847">
    <property type="entry name" value="AP2"/>
    <property type="match status" value="1"/>
</dbReference>
<dbReference type="FunFam" id="3.30.730.10:FF:000001">
    <property type="entry name" value="Ethylene-responsive transcription factor 2"/>
    <property type="match status" value="1"/>
</dbReference>
<dbReference type="GO" id="GO:0005634">
    <property type="term" value="C:nucleus"/>
    <property type="evidence" value="ECO:0007669"/>
    <property type="project" value="UniProtKB-SubCell"/>
</dbReference>
<sequence length="269" mass="30632">MCGGAIISDFIPVKRGRNLTRQDFWSQLGPYFDFPTSPDSDSTSGQKQGFPVTRKEIRKKPRVQANKYKSSSTPGANSKERKSVYRGIRQRPWGKWAAEIRDPRKGVRVWLGTYGTAEEAARAYDEAAREIRGDKAKVNFPDVQNPPEKKQKTGMKNIETMGSLTYSVAEKIWPENLSATGNGDFPAYGGMKEEEEEEGLSWSVASLERLLALECGVGEERERSENEVWWEERERSGNGIWREERERSENEVLDDLFFLDDFPVPPPLC</sequence>
<name>W1P6B0_AMBTC</name>
<dbReference type="OrthoDB" id="1932767at2759"/>
<keyword evidence="2" id="KW-0805">Transcription regulation</keyword>
<evidence type="ECO:0000313" key="8">
    <source>
        <dbReference type="EMBL" id="ERN03179.1"/>
    </source>
</evidence>
<keyword evidence="9" id="KW-1185">Reference proteome</keyword>
<feature type="region of interest" description="Disordered" evidence="6">
    <location>
        <begin position="35"/>
        <end position="85"/>
    </location>
</feature>
<keyword evidence="4" id="KW-0804">Transcription</keyword>
<accession>W1P6B0</accession>
<dbReference type="KEGG" id="atr:18431316"/>
<dbReference type="SUPFAM" id="SSF54171">
    <property type="entry name" value="DNA-binding domain"/>
    <property type="match status" value="1"/>
</dbReference>
<feature type="compositionally biased region" description="Low complexity" evidence="6">
    <location>
        <begin position="35"/>
        <end position="44"/>
    </location>
</feature>
<dbReference type="eggNOG" id="ENOG502RZT8">
    <property type="taxonomic scope" value="Eukaryota"/>
</dbReference>
<dbReference type="Gramene" id="ERN03179">
    <property type="protein sequence ID" value="ERN03179"/>
    <property type="gene ID" value="AMTR_s00003p00133970"/>
</dbReference>
<dbReference type="CDD" id="cd00018">
    <property type="entry name" value="AP2"/>
    <property type="match status" value="1"/>
</dbReference>
<evidence type="ECO:0000256" key="3">
    <source>
        <dbReference type="ARBA" id="ARBA00023125"/>
    </source>
</evidence>
<dbReference type="InterPro" id="IPR036955">
    <property type="entry name" value="AP2/ERF_dom_sf"/>
</dbReference>
<evidence type="ECO:0000256" key="4">
    <source>
        <dbReference type="ARBA" id="ARBA00023163"/>
    </source>
</evidence>
<proteinExistence type="predicted"/>
<dbReference type="GO" id="GO:0003677">
    <property type="term" value="F:DNA binding"/>
    <property type="evidence" value="ECO:0007669"/>
    <property type="project" value="UniProtKB-KW"/>
</dbReference>
<dbReference type="AlphaFoldDB" id="W1P6B0"/>
<dbReference type="HOGENOM" id="CLU_054468_4_0_1"/>
<dbReference type="InterPro" id="IPR044808">
    <property type="entry name" value="ERF_plant"/>
</dbReference>
<dbReference type="PRINTS" id="PR00367">
    <property type="entry name" value="ETHRSPELEMNT"/>
</dbReference>
<dbReference type="PROSITE" id="PS51032">
    <property type="entry name" value="AP2_ERF"/>
    <property type="match status" value="1"/>
</dbReference>
<dbReference type="Proteomes" id="UP000017836">
    <property type="component" value="Unassembled WGS sequence"/>
</dbReference>
<dbReference type="SMART" id="SM00380">
    <property type="entry name" value="AP2"/>
    <property type="match status" value="1"/>
</dbReference>
<dbReference type="InterPro" id="IPR016177">
    <property type="entry name" value="DNA-bd_dom_sf"/>
</dbReference>
<dbReference type="GO" id="GO:0009873">
    <property type="term" value="P:ethylene-activated signaling pathway"/>
    <property type="evidence" value="ECO:0007669"/>
    <property type="project" value="InterPro"/>
</dbReference>
<organism evidence="8 9">
    <name type="scientific">Amborella trichopoda</name>
    <dbReference type="NCBI Taxonomy" id="13333"/>
    <lineage>
        <taxon>Eukaryota</taxon>
        <taxon>Viridiplantae</taxon>
        <taxon>Streptophyta</taxon>
        <taxon>Embryophyta</taxon>
        <taxon>Tracheophyta</taxon>
        <taxon>Spermatophyta</taxon>
        <taxon>Magnoliopsida</taxon>
        <taxon>Amborellales</taxon>
        <taxon>Amborellaceae</taxon>
        <taxon>Amborella</taxon>
    </lineage>
</organism>
<keyword evidence="5" id="KW-0539">Nucleus</keyword>
<evidence type="ECO:0000256" key="5">
    <source>
        <dbReference type="ARBA" id="ARBA00023242"/>
    </source>
</evidence>
<keyword evidence="3" id="KW-0238">DNA-binding</keyword>
<feature type="compositionally biased region" description="Polar residues" evidence="6">
    <location>
        <begin position="67"/>
        <end position="76"/>
    </location>
</feature>
<evidence type="ECO:0000313" key="9">
    <source>
        <dbReference type="Proteomes" id="UP000017836"/>
    </source>
</evidence>
<evidence type="ECO:0000256" key="2">
    <source>
        <dbReference type="ARBA" id="ARBA00023015"/>
    </source>
</evidence>
<dbReference type="PANTHER" id="PTHR31190:SF487">
    <property type="entry name" value="OS05G0361700 PROTEIN"/>
    <property type="match status" value="1"/>
</dbReference>
<evidence type="ECO:0000259" key="7">
    <source>
        <dbReference type="PROSITE" id="PS51032"/>
    </source>
</evidence>
<evidence type="ECO:0000256" key="6">
    <source>
        <dbReference type="SAM" id="MobiDB-lite"/>
    </source>
</evidence>
<dbReference type="PANTHER" id="PTHR31190">
    <property type="entry name" value="DNA-BINDING DOMAIN"/>
    <property type="match status" value="1"/>
</dbReference>
<feature type="domain" description="AP2/ERF" evidence="7">
    <location>
        <begin position="84"/>
        <end position="141"/>
    </location>
</feature>
<dbReference type="EMBL" id="KI394358">
    <property type="protein sequence ID" value="ERN03179.1"/>
    <property type="molecule type" value="Genomic_DNA"/>
</dbReference>
<protein>
    <recommendedName>
        <fullName evidence="7">AP2/ERF domain-containing protein</fullName>
    </recommendedName>
</protein>
<dbReference type="InterPro" id="IPR001471">
    <property type="entry name" value="AP2/ERF_dom"/>
</dbReference>
<evidence type="ECO:0000256" key="1">
    <source>
        <dbReference type="ARBA" id="ARBA00004123"/>
    </source>
</evidence>
<dbReference type="GO" id="GO:0003700">
    <property type="term" value="F:DNA-binding transcription factor activity"/>
    <property type="evidence" value="ECO:0007669"/>
    <property type="project" value="InterPro"/>
</dbReference>
<reference evidence="9" key="1">
    <citation type="journal article" date="2013" name="Science">
        <title>The Amborella genome and the evolution of flowering plants.</title>
        <authorList>
            <consortium name="Amborella Genome Project"/>
        </authorList>
    </citation>
    <scope>NUCLEOTIDE SEQUENCE [LARGE SCALE GENOMIC DNA]</scope>
</reference>
<dbReference type="Gene3D" id="3.30.730.10">
    <property type="entry name" value="AP2/ERF domain"/>
    <property type="match status" value="1"/>
</dbReference>